<feature type="signal peptide" evidence="1">
    <location>
        <begin position="1"/>
        <end position="21"/>
    </location>
</feature>
<dbReference type="EMBL" id="CAWUFR010000025">
    <property type="protein sequence ID" value="CAK6956336.1"/>
    <property type="molecule type" value="Genomic_DNA"/>
</dbReference>
<keyword evidence="3" id="KW-1185">Reference proteome</keyword>
<protein>
    <recommendedName>
        <fullName evidence="4">Interleukin-2</fullName>
    </recommendedName>
</protein>
<dbReference type="AlphaFoldDB" id="A0AAV1NA00"/>
<comment type="caution">
    <text evidence="2">The sequence shown here is derived from an EMBL/GenBank/DDBJ whole genome shotgun (WGS) entry which is preliminary data.</text>
</comment>
<dbReference type="Proteomes" id="UP001314229">
    <property type="component" value="Unassembled WGS sequence"/>
</dbReference>
<reference evidence="2 3" key="1">
    <citation type="submission" date="2024-01" db="EMBL/GenBank/DDBJ databases">
        <authorList>
            <person name="Alioto T."/>
            <person name="Alioto T."/>
            <person name="Gomez Garrido J."/>
        </authorList>
    </citation>
    <scope>NUCLEOTIDE SEQUENCE [LARGE SCALE GENOMIC DNA]</scope>
</reference>
<evidence type="ECO:0000313" key="2">
    <source>
        <dbReference type="EMBL" id="CAK6956336.1"/>
    </source>
</evidence>
<keyword evidence="1" id="KW-0732">Signal</keyword>
<evidence type="ECO:0008006" key="4">
    <source>
        <dbReference type="Google" id="ProtNLM"/>
    </source>
</evidence>
<organism evidence="2 3">
    <name type="scientific">Scomber scombrus</name>
    <name type="common">Atlantic mackerel</name>
    <name type="synonym">Scomber vernalis</name>
    <dbReference type="NCBI Taxonomy" id="13677"/>
    <lineage>
        <taxon>Eukaryota</taxon>
        <taxon>Metazoa</taxon>
        <taxon>Chordata</taxon>
        <taxon>Craniata</taxon>
        <taxon>Vertebrata</taxon>
        <taxon>Euteleostomi</taxon>
        <taxon>Actinopterygii</taxon>
        <taxon>Neopterygii</taxon>
        <taxon>Teleostei</taxon>
        <taxon>Neoteleostei</taxon>
        <taxon>Acanthomorphata</taxon>
        <taxon>Pelagiaria</taxon>
        <taxon>Scombriformes</taxon>
        <taxon>Scombridae</taxon>
        <taxon>Scomber</taxon>
    </lineage>
</organism>
<evidence type="ECO:0000313" key="3">
    <source>
        <dbReference type="Proteomes" id="UP001314229"/>
    </source>
</evidence>
<name>A0AAV1NA00_SCOSC</name>
<sequence length="139" mass="15629">MVKIAFTLVALVALHVCYVSTRNITLNTEMIRNLDDLEKLYQGKKLNVTAGFSVSVPSPLMSKNASVCLDVFTRQLKLLLDNVTVHNDSESLLEKLKVQLKGLESHPKPADPRCQMKNPMGKPFKAYSNFLKKLNNGRR</sequence>
<accession>A0AAV1NA00</accession>
<gene>
    <name evidence="2" type="ORF">FSCOSCO3_A023999</name>
</gene>
<feature type="chain" id="PRO_5043494527" description="Interleukin-2" evidence="1">
    <location>
        <begin position="22"/>
        <end position="139"/>
    </location>
</feature>
<evidence type="ECO:0000256" key="1">
    <source>
        <dbReference type="SAM" id="SignalP"/>
    </source>
</evidence>
<proteinExistence type="predicted"/>